<organism evidence="2 3">
    <name type="scientific">Serratia fonticola</name>
    <dbReference type="NCBI Taxonomy" id="47917"/>
    <lineage>
        <taxon>Bacteria</taxon>
        <taxon>Pseudomonadati</taxon>
        <taxon>Pseudomonadota</taxon>
        <taxon>Gammaproteobacteria</taxon>
        <taxon>Enterobacterales</taxon>
        <taxon>Yersiniaceae</taxon>
        <taxon>Serratia</taxon>
    </lineage>
</organism>
<dbReference type="EMBL" id="CP054160">
    <property type="protein sequence ID" value="QKJ59934.1"/>
    <property type="molecule type" value="Genomic_DNA"/>
</dbReference>
<keyword evidence="1" id="KW-0812">Transmembrane</keyword>
<sequence>MNNAKPLTFITQMIFKPWMLLILFSISLLIALTIFWLTPNNTYQGLYCTTKLNTHETRNKAHIESILDVSIYFKDSNKVTFSMYGEIHDGAKSSVVSRSLDYHYEHEGKFLLLTDPVVIRSGTDNAADDAITFGKKQTLRVEQLLDDDILVSTAFIPVFVCSKKEQQRVIR</sequence>
<gene>
    <name evidence="2" type="ORF">G9399_18520</name>
</gene>
<evidence type="ECO:0000256" key="1">
    <source>
        <dbReference type="SAM" id="Phobius"/>
    </source>
</evidence>
<evidence type="ECO:0000313" key="2">
    <source>
        <dbReference type="EMBL" id="QKJ59934.1"/>
    </source>
</evidence>
<evidence type="ECO:0000313" key="3">
    <source>
        <dbReference type="Proteomes" id="UP000503464"/>
    </source>
</evidence>
<name>A0AAE7EJV4_SERFO</name>
<proteinExistence type="predicted"/>
<accession>A0AAE7EJV4</accession>
<dbReference type="Proteomes" id="UP000503464">
    <property type="component" value="Chromosome"/>
</dbReference>
<dbReference type="RefSeq" id="WP_173409621.1">
    <property type="nucleotide sequence ID" value="NZ_CP054160.3"/>
</dbReference>
<protein>
    <submittedName>
        <fullName evidence="2">Uncharacterized protein</fullName>
    </submittedName>
</protein>
<dbReference type="AlphaFoldDB" id="A0AAE7EJV4"/>
<reference evidence="3" key="1">
    <citation type="submission" date="2020-03" db="EMBL/GenBank/DDBJ databases">
        <title>Genome sequences of seven Enterobacteriaceae strains isolated from Canadian wastewater treatment facilities.</title>
        <authorList>
            <person name="Huang H."/>
            <person name="Chmara J.T."/>
            <person name="Duceppe M.-O."/>
        </authorList>
    </citation>
    <scope>NUCLEOTIDE SEQUENCE [LARGE SCALE GENOMIC DNA]</scope>
    <source>
        <strain evidence="3">Biosolid 3</strain>
    </source>
</reference>
<keyword evidence="1" id="KW-1133">Transmembrane helix</keyword>
<feature type="transmembrane region" description="Helical" evidence="1">
    <location>
        <begin position="20"/>
        <end position="38"/>
    </location>
</feature>
<keyword evidence="1" id="KW-0472">Membrane</keyword>